<reference evidence="1 2" key="1">
    <citation type="submission" date="2020-01" db="EMBL/GenBank/DDBJ databases">
        <authorList>
            <person name="Sixt B."/>
            <person name="Schulz F."/>
            <person name="Kostanjsek R."/>
            <person name="Koestlbacher S."/>
            <person name="Collingro A."/>
            <person name="Toenshoff E."/>
            <person name="Horn M."/>
        </authorList>
    </citation>
    <scope>NUCLEOTIDE SEQUENCE [LARGE SCALE GENOMIC DNA]</scope>
    <source>
        <strain evidence="1 2">15C</strain>
        <plasmid evidence="1 2">unnamed</plasmid>
    </source>
</reference>
<keyword evidence="2" id="KW-1185">Reference proteome</keyword>
<organism evidence="1 2">
    <name type="scientific">Candidatus Rhabdochlamydia porcellionis</name>
    <dbReference type="NCBI Taxonomy" id="225148"/>
    <lineage>
        <taxon>Bacteria</taxon>
        <taxon>Pseudomonadati</taxon>
        <taxon>Chlamydiota</taxon>
        <taxon>Chlamydiia</taxon>
        <taxon>Parachlamydiales</taxon>
        <taxon>Candidatus Rhabdochlamydiaceae</taxon>
        <taxon>Candidatus Rhabdochlamydia</taxon>
    </lineage>
</organism>
<keyword evidence="1" id="KW-0614">Plasmid</keyword>
<dbReference type="EMBL" id="CP075586">
    <property type="protein sequence ID" value="QZA59469.1"/>
    <property type="molecule type" value="Genomic_DNA"/>
</dbReference>
<evidence type="ECO:0008006" key="3">
    <source>
        <dbReference type="Google" id="ProtNLM"/>
    </source>
</evidence>
<evidence type="ECO:0000313" key="2">
    <source>
        <dbReference type="Proteomes" id="UP000822862"/>
    </source>
</evidence>
<dbReference type="Proteomes" id="UP000822862">
    <property type="component" value="Plasmid unnamed"/>
</dbReference>
<evidence type="ECO:0000313" key="1">
    <source>
        <dbReference type="EMBL" id="QZA59469.1"/>
    </source>
</evidence>
<protein>
    <recommendedName>
        <fullName evidence="3">Mobile element protein</fullName>
    </recommendedName>
</protein>
<sequence length="62" mass="6859">MLIDVSNALLQLLNTFPVSQNLSLLRVLLVSILLLIVQGLSSEETLYKDHKKIKPNGMQTPG</sequence>
<proteinExistence type="predicted"/>
<name>A0ABX8Z1A9_9BACT</name>
<gene>
    <name evidence="1" type="ORF">RHAB15C_0001403</name>
</gene>
<reference evidence="1 2" key="2">
    <citation type="submission" date="2021-05" db="EMBL/GenBank/DDBJ databases">
        <title>Ecology and evolution of chlamydial symbionts of arthropods.</title>
        <authorList>
            <person name="Halter T."/>
            <person name="Sixt B.S."/>
            <person name="Toenshoff E.R."/>
            <person name="Koestlbacher S."/>
            <person name="Schulz F."/>
            <person name="Kostanjsek R."/>
            <person name="Collingro A."/>
            <person name="Hendrickx F."/>
            <person name="Horn M."/>
        </authorList>
    </citation>
    <scope>NUCLEOTIDE SEQUENCE [LARGE SCALE GENOMIC DNA]</scope>
    <source>
        <strain evidence="1 2">15C</strain>
        <plasmid evidence="1 2">unnamed</plasmid>
    </source>
</reference>
<geneLocation type="plasmid" evidence="1 2">
    <name>unnamed</name>
</geneLocation>
<accession>A0ABX8Z1A9</accession>